<evidence type="ECO:0000313" key="1">
    <source>
        <dbReference type="EMBL" id="KAG0567103.1"/>
    </source>
</evidence>
<protein>
    <submittedName>
        <fullName evidence="1">Uncharacterized protein</fullName>
    </submittedName>
</protein>
<accession>A0A8T0H6W3</accession>
<proteinExistence type="predicted"/>
<evidence type="ECO:0000313" key="2">
    <source>
        <dbReference type="Proteomes" id="UP000822688"/>
    </source>
</evidence>
<sequence>MLVGKLETSTTGQTNGNTDFGTCSTVTTIPLIKSTTTSGQDKIKDRLHNLSPGGTLSNGNNLLTGGLALTDSEFRSNSLMIRTRAPDVIPMSQTLRLSNRERSVLPDTGNHTYIF</sequence>
<name>A0A8T0H6W3_CERPU</name>
<dbReference type="EMBL" id="CM026428">
    <property type="protein sequence ID" value="KAG0567103.1"/>
    <property type="molecule type" value="Genomic_DNA"/>
</dbReference>
<organism evidence="1 2">
    <name type="scientific">Ceratodon purpureus</name>
    <name type="common">Fire moss</name>
    <name type="synonym">Dicranum purpureum</name>
    <dbReference type="NCBI Taxonomy" id="3225"/>
    <lineage>
        <taxon>Eukaryota</taxon>
        <taxon>Viridiplantae</taxon>
        <taxon>Streptophyta</taxon>
        <taxon>Embryophyta</taxon>
        <taxon>Bryophyta</taxon>
        <taxon>Bryophytina</taxon>
        <taxon>Bryopsida</taxon>
        <taxon>Dicranidae</taxon>
        <taxon>Pseudoditrichales</taxon>
        <taxon>Ditrichaceae</taxon>
        <taxon>Ceratodon</taxon>
    </lineage>
</organism>
<dbReference type="AlphaFoldDB" id="A0A8T0H6W3"/>
<comment type="caution">
    <text evidence="1">The sequence shown here is derived from an EMBL/GenBank/DDBJ whole genome shotgun (WGS) entry which is preliminary data.</text>
</comment>
<reference evidence="1" key="1">
    <citation type="submission" date="2020-06" db="EMBL/GenBank/DDBJ databases">
        <title>WGS assembly of Ceratodon purpureus strain R40.</title>
        <authorList>
            <person name="Carey S.B."/>
            <person name="Jenkins J."/>
            <person name="Shu S."/>
            <person name="Lovell J.T."/>
            <person name="Sreedasyam A."/>
            <person name="Maumus F."/>
            <person name="Tiley G.P."/>
            <person name="Fernandez-Pozo N."/>
            <person name="Barry K."/>
            <person name="Chen C."/>
            <person name="Wang M."/>
            <person name="Lipzen A."/>
            <person name="Daum C."/>
            <person name="Saski C.A."/>
            <person name="Payton A.C."/>
            <person name="Mcbreen J.C."/>
            <person name="Conrad R.E."/>
            <person name="Kollar L.M."/>
            <person name="Olsson S."/>
            <person name="Huttunen S."/>
            <person name="Landis J.B."/>
            <person name="Wickett N.J."/>
            <person name="Johnson M.G."/>
            <person name="Rensing S.A."/>
            <person name="Grimwood J."/>
            <person name="Schmutz J."/>
            <person name="Mcdaniel S.F."/>
        </authorList>
    </citation>
    <scope>NUCLEOTIDE SEQUENCE</scope>
    <source>
        <strain evidence="1">R40</strain>
    </source>
</reference>
<gene>
    <name evidence="1" type="ORF">KC19_7G110200</name>
</gene>
<dbReference type="Proteomes" id="UP000822688">
    <property type="component" value="Chromosome 7"/>
</dbReference>
<keyword evidence="2" id="KW-1185">Reference proteome</keyword>